<dbReference type="PANTHER" id="PTHR43884:SF12">
    <property type="entry name" value="ISOVALERYL-COA DEHYDROGENASE, MITOCHONDRIAL-RELATED"/>
    <property type="match status" value="1"/>
</dbReference>
<evidence type="ECO:0000259" key="2">
    <source>
        <dbReference type="Pfam" id="PF02771"/>
    </source>
</evidence>
<dbReference type="InterPro" id="IPR013107">
    <property type="entry name" value="Acyl-CoA_DH_C"/>
</dbReference>
<dbReference type="Gene3D" id="1.20.140.10">
    <property type="entry name" value="Butyryl-CoA Dehydrogenase, subunit A, domain 3"/>
    <property type="match status" value="1"/>
</dbReference>
<dbReference type="SUPFAM" id="SSF56645">
    <property type="entry name" value="Acyl-CoA dehydrogenase NM domain-like"/>
    <property type="match status" value="1"/>
</dbReference>
<organism evidence="4 5">
    <name type="scientific">Paenibacillus validus</name>
    <dbReference type="NCBI Taxonomy" id="44253"/>
    <lineage>
        <taxon>Bacteria</taxon>
        <taxon>Bacillati</taxon>
        <taxon>Bacillota</taxon>
        <taxon>Bacilli</taxon>
        <taxon>Bacillales</taxon>
        <taxon>Paenibacillaceae</taxon>
        <taxon>Paenibacillus</taxon>
    </lineage>
</organism>
<dbReference type="Pfam" id="PF08028">
    <property type="entry name" value="Acyl-CoA_dh_2"/>
    <property type="match status" value="1"/>
</dbReference>
<dbReference type="Proteomes" id="UP000450917">
    <property type="component" value="Unassembled WGS sequence"/>
</dbReference>
<dbReference type="PIRSF" id="PIRSF016578">
    <property type="entry name" value="HsaA"/>
    <property type="match status" value="1"/>
</dbReference>
<dbReference type="InterPro" id="IPR037069">
    <property type="entry name" value="AcylCoA_DH/ox_N_sf"/>
</dbReference>
<keyword evidence="1" id="KW-0560">Oxidoreductase</keyword>
<dbReference type="SUPFAM" id="SSF47203">
    <property type="entry name" value="Acyl-CoA dehydrogenase C-terminal domain-like"/>
    <property type="match status" value="1"/>
</dbReference>
<accession>A0A7X2ZDC8</accession>
<evidence type="ECO:0000256" key="1">
    <source>
        <dbReference type="ARBA" id="ARBA00023002"/>
    </source>
</evidence>
<proteinExistence type="predicted"/>
<evidence type="ECO:0000313" key="4">
    <source>
        <dbReference type="EMBL" id="MUG72769.1"/>
    </source>
</evidence>
<evidence type="ECO:0000313" key="5">
    <source>
        <dbReference type="Proteomes" id="UP000450917"/>
    </source>
</evidence>
<keyword evidence="4" id="KW-0503">Monooxygenase</keyword>
<dbReference type="Gene3D" id="1.10.540.10">
    <property type="entry name" value="Acyl-CoA dehydrogenase/oxidase, N-terminal domain"/>
    <property type="match status" value="1"/>
</dbReference>
<feature type="domain" description="Acyl-CoA dehydrogenase/oxidase N-terminal" evidence="2">
    <location>
        <begin position="18"/>
        <end position="112"/>
    </location>
</feature>
<dbReference type="Pfam" id="PF02771">
    <property type="entry name" value="Acyl-CoA_dh_N"/>
    <property type="match status" value="1"/>
</dbReference>
<protein>
    <submittedName>
        <fullName evidence="4">Monooxygenase</fullName>
    </submittedName>
</protein>
<feature type="domain" description="Acyl-CoA dehydrogenase C-terminal" evidence="3">
    <location>
        <begin position="237"/>
        <end position="368"/>
    </location>
</feature>
<keyword evidence="5" id="KW-1185">Reference proteome</keyword>
<dbReference type="InterPro" id="IPR036250">
    <property type="entry name" value="AcylCo_DH-like_C"/>
</dbReference>
<dbReference type="InterPro" id="IPR013786">
    <property type="entry name" value="AcylCoA_DH/ox_N"/>
</dbReference>
<dbReference type="GO" id="GO:0006552">
    <property type="term" value="P:L-leucine catabolic process"/>
    <property type="evidence" value="ECO:0007669"/>
    <property type="project" value="TreeGrafter"/>
</dbReference>
<dbReference type="GO" id="GO:0008470">
    <property type="term" value="F:3-methylbutanoyl-CoA dehydrogenase activity"/>
    <property type="evidence" value="ECO:0007669"/>
    <property type="project" value="TreeGrafter"/>
</dbReference>
<dbReference type="InterPro" id="IPR009100">
    <property type="entry name" value="AcylCoA_DH/oxidase_NM_dom_sf"/>
</dbReference>
<comment type="caution">
    <text evidence="4">The sequence shown here is derived from an EMBL/GenBank/DDBJ whole genome shotgun (WGS) entry which is preliminary data.</text>
</comment>
<name>A0A7X2ZDC8_9BACL</name>
<reference evidence="4 5" key="1">
    <citation type="submission" date="2019-11" db="EMBL/GenBank/DDBJ databases">
        <title>Draft genome sequences of five Paenibacillus species of dairy origin.</title>
        <authorList>
            <person name="Olajide A.M."/>
            <person name="Chen S."/>
            <person name="Lapointe G."/>
        </authorList>
    </citation>
    <scope>NUCLEOTIDE SEQUENCE [LARGE SCALE GENOMIC DNA]</scope>
    <source>
        <strain evidence="4 5">2CS3</strain>
    </source>
</reference>
<dbReference type="Gene3D" id="2.40.110.10">
    <property type="entry name" value="Butyryl-CoA Dehydrogenase, subunit A, domain 2"/>
    <property type="match status" value="1"/>
</dbReference>
<sequence>MSLVINETDLYFEKAVQLAQEFAKDAVERDKAGGTPIRQLNMLRESGLLNLLIPKQYGGEGQPWSAVLRIVREFAKVDASLAHLYGYHFIAVGSPHWHGSPKQKEYYYTESAKNNWFWGNSVNAMSRSLFGKRDGDRYILNGKRPFSSGAPGSDYLIISWEDDQTFELIYGAIPTNRQGVTVHEDWDGIGQKQTGSGTVSFGDVIVEKEEILDTNYHKHTAFSTISPSFSQSVLLNVFIGSALGAIEEASKYTTTTSRAWITSGVEKASEDPSILRQYGEFWVEVQGAVSLADRAWVQLDRAWEKEFDLTEEERGETAVLVAAANVLAGKVALDVTSRIFDVMGARSATTKYGFDRFWRNVRTHTLHNPAEYKLRNVGRWVLTKEYPTPGYYS</sequence>
<evidence type="ECO:0000259" key="3">
    <source>
        <dbReference type="Pfam" id="PF08028"/>
    </source>
</evidence>
<dbReference type="GO" id="GO:0004497">
    <property type="term" value="F:monooxygenase activity"/>
    <property type="evidence" value="ECO:0007669"/>
    <property type="project" value="UniProtKB-KW"/>
</dbReference>
<gene>
    <name evidence="4" type="ORF">GNP93_19070</name>
</gene>
<dbReference type="AlphaFoldDB" id="A0A7X2ZDC8"/>
<dbReference type="InterPro" id="IPR046373">
    <property type="entry name" value="Acyl-CoA_Oxase/DH_mid-dom_sf"/>
</dbReference>
<dbReference type="GO" id="GO:0050660">
    <property type="term" value="F:flavin adenine dinucleotide binding"/>
    <property type="evidence" value="ECO:0007669"/>
    <property type="project" value="InterPro"/>
</dbReference>
<dbReference type="EMBL" id="WNZX01000017">
    <property type="protein sequence ID" value="MUG72769.1"/>
    <property type="molecule type" value="Genomic_DNA"/>
</dbReference>
<dbReference type="RefSeq" id="WP_155615329.1">
    <property type="nucleotide sequence ID" value="NZ_JBDLZV010000001.1"/>
</dbReference>
<dbReference type="PANTHER" id="PTHR43884">
    <property type="entry name" value="ACYL-COA DEHYDROGENASE"/>
    <property type="match status" value="1"/>
</dbReference>